<keyword evidence="4" id="KW-0285">Flavoprotein</keyword>
<evidence type="ECO:0000259" key="11">
    <source>
        <dbReference type="Pfam" id="PF22620"/>
    </source>
</evidence>
<keyword evidence="5" id="KW-0288">FMN</keyword>
<dbReference type="InterPro" id="IPR001155">
    <property type="entry name" value="OxRdtase_FMN_N"/>
</dbReference>
<dbReference type="RefSeq" id="WP_259055809.1">
    <property type="nucleotide sequence ID" value="NZ_JANUCT010000012.1"/>
</dbReference>
<comment type="caution">
    <text evidence="12">The sequence shown here is derived from an EMBL/GenBank/DDBJ whole genome shotgun (WGS) entry which is preliminary data.</text>
</comment>
<dbReference type="InterPro" id="IPR036188">
    <property type="entry name" value="FAD/NAD-bd_sf"/>
</dbReference>
<sequence>MARDPKHDILFEPIKIGPKTLPNRFYQVPHCIGAGSDKPGFQAAHRSIKADGGWGGINTEYCSIHPESDDTMRISARLWDEGDVRNLKAMTDHIHNHGSLAGVEMWYGGPHAPCMETRQTPRGPSQYASEFETATYCHAMDLDDIQDVQGFYVAAAKRARDAGFDIVYIYGGHSYLPLQFLSPYYNKRTDQYGGSFENRARFWVETLEKVKQAVGDDCAIATRFAIDTLYGPDAIEVEDEGKKFVELANPHVDLWDVNIGDIAEWGEDAGPSRFYRQGHQLPWTKFIKEVTEKPVLGVGRFTDAEKMAEVIRSGQLDIIGAARPSISDPWLPRKIDEGRYDDIRTCIGCNVCISRWEIGGPPMICTQNATAGEEYRRGWHPEIFPKAGSDDSVLIVGAGPSGGECARVLLERGYTTHIYDSRDKVGGHINNIVDHLPALGEWGYHRDYRELQINKLLKKKENKESQLMLNQKPMTVDDALEYGAEKIVIATGSKWNTDGTNALTHEPIPGADANSNDDQVTPEQIFEGKKKIGKRVTILSADTYWMTPSLAQKFSEAGHEVTIIDGVGLASYMEFTLEFPNTMRMLHENGVEVIGESWASRIEKGRIEVYNLFGDGSKREYKGPGKLPRAENKTHQWHEFDTLVLVTGRHSENELYRGLKERKDEWEENGIKDVYVIGDAYAPKIIADATFEGHRLAREIEEERAQYPKPYKRETAVWGAPHMPGGDFEIEYQK</sequence>
<keyword evidence="13" id="KW-1185">Reference proteome</keyword>
<dbReference type="SUPFAM" id="SSF51395">
    <property type="entry name" value="FMN-linked oxidoreductases"/>
    <property type="match status" value="1"/>
</dbReference>
<name>A0AAE3L1D2_9GAMM</name>
<dbReference type="Pfam" id="PF00724">
    <property type="entry name" value="Oxidored_FMN"/>
    <property type="match status" value="1"/>
</dbReference>
<dbReference type="GO" id="GO:0010181">
    <property type="term" value="F:FMN binding"/>
    <property type="evidence" value="ECO:0007669"/>
    <property type="project" value="InterPro"/>
</dbReference>
<dbReference type="Gene3D" id="3.40.50.720">
    <property type="entry name" value="NAD(P)-binding Rossmann-like Domain"/>
    <property type="match status" value="1"/>
</dbReference>
<dbReference type="Pfam" id="PF22620">
    <property type="entry name" value="OYE-like_second_a-b"/>
    <property type="match status" value="1"/>
</dbReference>
<dbReference type="PRINTS" id="PR00368">
    <property type="entry name" value="FADPNR"/>
</dbReference>
<proteinExistence type="inferred from homology"/>
<feature type="domain" description="TMADH/DMDH/HD second alpha/beta" evidence="11">
    <location>
        <begin position="520"/>
        <end position="647"/>
    </location>
</feature>
<evidence type="ECO:0000256" key="7">
    <source>
        <dbReference type="ARBA" id="ARBA00023002"/>
    </source>
</evidence>
<evidence type="ECO:0000313" key="13">
    <source>
        <dbReference type="Proteomes" id="UP001204445"/>
    </source>
</evidence>
<comment type="similarity">
    <text evidence="3">In the N-terminal section; belongs to the NADH:flavin oxidoreductase/NADH oxidase family.</text>
</comment>
<dbReference type="InterPro" id="IPR037348">
    <property type="entry name" value="TMADH/DMDH_FMN-bd"/>
</dbReference>
<organism evidence="12 13">
    <name type="scientific">Methylohalomonas lacus</name>
    <dbReference type="NCBI Taxonomy" id="398773"/>
    <lineage>
        <taxon>Bacteria</taxon>
        <taxon>Pseudomonadati</taxon>
        <taxon>Pseudomonadota</taxon>
        <taxon>Gammaproteobacteria</taxon>
        <taxon>Methylohalomonadales</taxon>
        <taxon>Methylohalomonadaceae</taxon>
        <taxon>Methylohalomonas</taxon>
    </lineage>
</organism>
<evidence type="ECO:0000256" key="4">
    <source>
        <dbReference type="ARBA" id="ARBA00022630"/>
    </source>
</evidence>
<gene>
    <name evidence="12" type="ORF">J2T55_001866</name>
</gene>
<dbReference type="AlphaFoldDB" id="A0AAE3L1D2"/>
<evidence type="ECO:0000256" key="3">
    <source>
        <dbReference type="ARBA" id="ARBA00011048"/>
    </source>
</evidence>
<dbReference type="PANTHER" id="PTHR42917:SF2">
    <property type="entry name" value="2,4-DIENOYL-COA REDUCTASE [(2E)-ENOYL-COA-PRODUCING]"/>
    <property type="match status" value="1"/>
</dbReference>
<evidence type="ECO:0000256" key="9">
    <source>
        <dbReference type="ARBA" id="ARBA00023014"/>
    </source>
</evidence>
<feature type="domain" description="NADH:flavin oxidoreductase/NADH oxidase N-terminal" evidence="10">
    <location>
        <begin position="10"/>
        <end position="341"/>
    </location>
</feature>
<comment type="cofactor">
    <cofactor evidence="1">
        <name>FMN</name>
        <dbReference type="ChEBI" id="CHEBI:58210"/>
    </cofactor>
</comment>
<dbReference type="InterPro" id="IPR013785">
    <property type="entry name" value="Aldolase_TIM"/>
</dbReference>
<keyword evidence="9" id="KW-0411">Iron-sulfur</keyword>
<dbReference type="CDD" id="cd02929">
    <property type="entry name" value="TMADH_HD_FMN"/>
    <property type="match status" value="1"/>
</dbReference>
<reference evidence="12" key="1">
    <citation type="submission" date="2022-08" db="EMBL/GenBank/DDBJ databases">
        <title>Genomic Encyclopedia of Type Strains, Phase III (KMG-III): the genomes of soil and plant-associated and newly described type strains.</title>
        <authorList>
            <person name="Whitman W."/>
        </authorList>
    </citation>
    <scope>NUCLEOTIDE SEQUENCE</scope>
    <source>
        <strain evidence="12">HMT 1</strain>
    </source>
</reference>
<evidence type="ECO:0000256" key="8">
    <source>
        <dbReference type="ARBA" id="ARBA00023004"/>
    </source>
</evidence>
<dbReference type="PANTHER" id="PTHR42917">
    <property type="entry name" value="2,4-DIENOYL-COA REDUCTASE"/>
    <property type="match status" value="1"/>
</dbReference>
<protein>
    <submittedName>
        <fullName evidence="12">Dimethylamine/trimethylamine dehydrogenase</fullName>
        <ecNumber evidence="12">1.5.8.1</ecNumber>
        <ecNumber evidence="12">1.5.8.2</ecNumber>
    </submittedName>
</protein>
<dbReference type="Pfam" id="PF13450">
    <property type="entry name" value="NAD_binding_8"/>
    <property type="match status" value="1"/>
</dbReference>
<evidence type="ECO:0000256" key="6">
    <source>
        <dbReference type="ARBA" id="ARBA00022723"/>
    </source>
</evidence>
<keyword evidence="7 12" id="KW-0560">Oxidoreductase</keyword>
<keyword evidence="6" id="KW-0479">Metal-binding</keyword>
<dbReference type="EC" id="1.5.8.2" evidence="12"/>
<dbReference type="GO" id="GO:0047133">
    <property type="term" value="F:dimethylamine dehydrogenase activity"/>
    <property type="evidence" value="ECO:0007669"/>
    <property type="project" value="UniProtKB-EC"/>
</dbReference>
<dbReference type="SUPFAM" id="SSF51971">
    <property type="entry name" value="Nucleotide-binding domain"/>
    <property type="match status" value="1"/>
</dbReference>
<dbReference type="GO" id="GO:0050470">
    <property type="term" value="F:trimethylamine dehydrogenase activity"/>
    <property type="evidence" value="ECO:0007669"/>
    <property type="project" value="UniProtKB-EC"/>
</dbReference>
<accession>A0AAE3L1D2</accession>
<dbReference type="GO" id="GO:0051536">
    <property type="term" value="F:iron-sulfur cluster binding"/>
    <property type="evidence" value="ECO:0007669"/>
    <property type="project" value="UniProtKB-KW"/>
</dbReference>
<dbReference type="Gene3D" id="3.20.20.70">
    <property type="entry name" value="Aldolase class I"/>
    <property type="match status" value="1"/>
</dbReference>
<dbReference type="EMBL" id="JANUCT010000012">
    <property type="protein sequence ID" value="MCS3903834.1"/>
    <property type="molecule type" value="Genomic_DNA"/>
</dbReference>
<keyword evidence="8" id="KW-0408">Iron</keyword>
<dbReference type="Proteomes" id="UP001204445">
    <property type="component" value="Unassembled WGS sequence"/>
</dbReference>
<dbReference type="InterPro" id="IPR054428">
    <property type="entry name" value="TMADH/DMDH/HD_second_a-b"/>
</dbReference>
<comment type="cofactor">
    <cofactor evidence="2">
        <name>[4Fe-4S] cluster</name>
        <dbReference type="ChEBI" id="CHEBI:49883"/>
    </cofactor>
</comment>
<evidence type="ECO:0000256" key="5">
    <source>
        <dbReference type="ARBA" id="ARBA00022643"/>
    </source>
</evidence>
<evidence type="ECO:0000256" key="2">
    <source>
        <dbReference type="ARBA" id="ARBA00001966"/>
    </source>
</evidence>
<evidence type="ECO:0000256" key="1">
    <source>
        <dbReference type="ARBA" id="ARBA00001917"/>
    </source>
</evidence>
<dbReference type="GO" id="GO:0046872">
    <property type="term" value="F:metal ion binding"/>
    <property type="evidence" value="ECO:0007669"/>
    <property type="project" value="UniProtKB-KW"/>
</dbReference>
<evidence type="ECO:0000313" key="12">
    <source>
        <dbReference type="EMBL" id="MCS3903834.1"/>
    </source>
</evidence>
<dbReference type="SUPFAM" id="SSF51905">
    <property type="entry name" value="FAD/NAD(P)-binding domain"/>
    <property type="match status" value="1"/>
</dbReference>
<dbReference type="Gene3D" id="3.50.50.60">
    <property type="entry name" value="FAD/NAD(P)-binding domain"/>
    <property type="match status" value="1"/>
</dbReference>
<evidence type="ECO:0000259" key="10">
    <source>
        <dbReference type="Pfam" id="PF00724"/>
    </source>
</evidence>
<dbReference type="EC" id="1.5.8.1" evidence="12"/>
<dbReference type="InterPro" id="IPR051793">
    <property type="entry name" value="NADH:flavin_oxidoreductase"/>
</dbReference>